<dbReference type="Pfam" id="PF01381">
    <property type="entry name" value="HTH_3"/>
    <property type="match status" value="1"/>
</dbReference>
<dbReference type="GeneID" id="56269142"/>
<dbReference type="Proteomes" id="UP000063991">
    <property type="component" value="Chromosome"/>
</dbReference>
<dbReference type="InterPro" id="IPR001387">
    <property type="entry name" value="Cro/C1-type_HTH"/>
</dbReference>
<sequence>MYIFGKDLEALRLYGGFTKKKLSEELNVCTKTIKNYESDRSSPTVNEFIKMAKLCGLPESALSKCLSAQDTLENQLRNLSKN</sequence>
<dbReference type="SMART" id="SM00530">
    <property type="entry name" value="HTH_XRE"/>
    <property type="match status" value="1"/>
</dbReference>
<dbReference type="InterPro" id="IPR010982">
    <property type="entry name" value="Lambda_DNA-bd_dom_sf"/>
</dbReference>
<accession>A0A126Q008</accession>
<dbReference type="AlphaFoldDB" id="A0A126Q008"/>
<dbReference type="OrthoDB" id="6386916at2"/>
<dbReference type="GO" id="GO:0003677">
    <property type="term" value="F:DNA binding"/>
    <property type="evidence" value="ECO:0007669"/>
    <property type="project" value="InterPro"/>
</dbReference>
<reference evidence="1 2" key="1">
    <citation type="submission" date="2015-12" db="EMBL/GenBank/DDBJ databases">
        <authorList>
            <person name="Shamseldin A."/>
            <person name="Moawad H."/>
            <person name="Abd El-Rahim W.M."/>
            <person name="Sadowsky M.J."/>
        </authorList>
    </citation>
    <scope>NUCLEOTIDE SEQUENCE [LARGE SCALE GENOMIC DNA]</scope>
    <source>
        <strain evidence="1 2">D7</strain>
    </source>
</reference>
<organism evidence="1 2">
    <name type="scientific">Alteromonas macleodii</name>
    <name type="common">Pseudoalteromonas macleodii</name>
    <dbReference type="NCBI Taxonomy" id="28108"/>
    <lineage>
        <taxon>Bacteria</taxon>
        <taxon>Pseudomonadati</taxon>
        <taxon>Pseudomonadota</taxon>
        <taxon>Gammaproteobacteria</taxon>
        <taxon>Alteromonadales</taxon>
        <taxon>Alteromonadaceae</taxon>
        <taxon>Alteromonas/Salinimonas group</taxon>
        <taxon>Alteromonas</taxon>
    </lineage>
</organism>
<gene>
    <name evidence="1" type="ORF">AVL55_10260</name>
</gene>
<dbReference type="PROSITE" id="PS50943">
    <property type="entry name" value="HTH_CROC1"/>
    <property type="match status" value="1"/>
</dbReference>
<dbReference type="EMBL" id="CP014323">
    <property type="protein sequence ID" value="AMJ98515.1"/>
    <property type="molecule type" value="Genomic_DNA"/>
</dbReference>
<dbReference type="CDD" id="cd00093">
    <property type="entry name" value="HTH_XRE"/>
    <property type="match status" value="1"/>
</dbReference>
<name>A0A126Q008_ALTMA</name>
<evidence type="ECO:0000313" key="1">
    <source>
        <dbReference type="EMBL" id="AMJ98515.1"/>
    </source>
</evidence>
<proteinExistence type="predicted"/>
<protein>
    <submittedName>
        <fullName evidence="1">Uncharacterized protein</fullName>
    </submittedName>
</protein>
<dbReference type="RefSeq" id="WP_015068769.1">
    <property type="nucleotide sequence ID" value="NZ_CP014323.1"/>
</dbReference>
<evidence type="ECO:0000313" key="2">
    <source>
        <dbReference type="Proteomes" id="UP000063991"/>
    </source>
</evidence>
<dbReference type="SUPFAM" id="SSF47413">
    <property type="entry name" value="lambda repressor-like DNA-binding domains"/>
    <property type="match status" value="1"/>
</dbReference>
<dbReference type="Gene3D" id="1.10.260.40">
    <property type="entry name" value="lambda repressor-like DNA-binding domains"/>
    <property type="match status" value="1"/>
</dbReference>